<dbReference type="Gene3D" id="3.30.420.10">
    <property type="entry name" value="Ribonuclease H-like superfamily/Ribonuclease H"/>
    <property type="match status" value="1"/>
</dbReference>
<proteinExistence type="inferred from homology"/>
<evidence type="ECO:0000256" key="4">
    <source>
        <dbReference type="ARBA" id="ARBA00022806"/>
    </source>
</evidence>
<dbReference type="GO" id="GO:0009378">
    <property type="term" value="F:four-way junction helicase activity"/>
    <property type="evidence" value="ECO:0007669"/>
    <property type="project" value="TreeGrafter"/>
</dbReference>
<dbReference type="InterPro" id="IPR014016">
    <property type="entry name" value="UvrD-like_ATP-bd"/>
</dbReference>
<dbReference type="CDD" id="cd18794">
    <property type="entry name" value="SF2_C_RecQ"/>
    <property type="match status" value="1"/>
</dbReference>
<evidence type="ECO:0000259" key="11">
    <source>
        <dbReference type="PROSITE" id="PS51192"/>
    </source>
</evidence>
<dbReference type="InterPro" id="IPR004589">
    <property type="entry name" value="DNA_helicase_ATP-dep_RecQ"/>
</dbReference>
<reference evidence="14 15" key="1">
    <citation type="submission" date="2016-11" db="EMBL/GenBank/DDBJ databases">
        <authorList>
            <person name="Jaros S."/>
            <person name="Januszkiewicz K."/>
            <person name="Wedrychowicz H."/>
        </authorList>
    </citation>
    <scope>NUCLEOTIDE SEQUENCE [LARGE SCALE GENOMIC DNA]</scope>
    <source>
        <strain evidence="14 15">DSM 9705</strain>
    </source>
</reference>
<keyword evidence="6" id="KW-0238">DNA-binding</keyword>
<comment type="similarity">
    <text evidence="1">Belongs to the helicase family. RecQ subfamily.</text>
</comment>
<dbReference type="SUPFAM" id="SSF52540">
    <property type="entry name" value="P-loop containing nucleoside triphosphate hydrolases"/>
    <property type="match status" value="2"/>
</dbReference>
<dbReference type="GO" id="GO:0030894">
    <property type="term" value="C:replisome"/>
    <property type="evidence" value="ECO:0007669"/>
    <property type="project" value="TreeGrafter"/>
</dbReference>
<evidence type="ECO:0000256" key="5">
    <source>
        <dbReference type="ARBA" id="ARBA00022840"/>
    </source>
</evidence>
<dbReference type="GO" id="GO:0043138">
    <property type="term" value="F:3'-5' DNA helicase activity"/>
    <property type="evidence" value="ECO:0007669"/>
    <property type="project" value="UniProtKB-EC"/>
</dbReference>
<dbReference type="PROSITE" id="PS51198">
    <property type="entry name" value="UVRD_HELICASE_ATP_BIND"/>
    <property type="match status" value="1"/>
</dbReference>
<keyword evidence="5 10" id="KW-0067">ATP-binding</keyword>
<feature type="domain" description="Helicase ATP-binding" evidence="11">
    <location>
        <begin position="303"/>
        <end position="483"/>
    </location>
</feature>
<dbReference type="SUPFAM" id="SSF53098">
    <property type="entry name" value="Ribonuclease H-like"/>
    <property type="match status" value="1"/>
</dbReference>
<evidence type="ECO:0000313" key="14">
    <source>
        <dbReference type="EMBL" id="SHH94996.1"/>
    </source>
</evidence>
<dbReference type="PROSITE" id="PS51194">
    <property type="entry name" value="HELICASE_CTER"/>
    <property type="match status" value="1"/>
</dbReference>
<dbReference type="InterPro" id="IPR001650">
    <property type="entry name" value="Helicase_C-like"/>
</dbReference>
<dbReference type="PANTHER" id="PTHR13710:SF105">
    <property type="entry name" value="ATP-DEPENDENT DNA HELICASE Q1"/>
    <property type="match status" value="1"/>
</dbReference>
<dbReference type="Pfam" id="PF00270">
    <property type="entry name" value="DEAD"/>
    <property type="match status" value="1"/>
</dbReference>
<dbReference type="PROSITE" id="PS51192">
    <property type="entry name" value="HELICASE_ATP_BIND_1"/>
    <property type="match status" value="1"/>
</dbReference>
<dbReference type="Gene3D" id="3.40.50.300">
    <property type="entry name" value="P-loop containing nucleotide triphosphate hydrolases"/>
    <property type="match status" value="5"/>
</dbReference>
<dbReference type="SMART" id="SM00490">
    <property type="entry name" value="HELICc"/>
    <property type="match status" value="1"/>
</dbReference>
<organism evidence="14 15">
    <name type="scientific">Desulfofustis glycolicus DSM 9705</name>
    <dbReference type="NCBI Taxonomy" id="1121409"/>
    <lineage>
        <taxon>Bacteria</taxon>
        <taxon>Pseudomonadati</taxon>
        <taxon>Thermodesulfobacteriota</taxon>
        <taxon>Desulfobulbia</taxon>
        <taxon>Desulfobulbales</taxon>
        <taxon>Desulfocapsaceae</taxon>
        <taxon>Desulfofustis</taxon>
    </lineage>
</organism>
<dbReference type="GO" id="GO:0003677">
    <property type="term" value="F:DNA binding"/>
    <property type="evidence" value="ECO:0007669"/>
    <property type="project" value="UniProtKB-KW"/>
</dbReference>
<keyword evidence="2 10" id="KW-0547">Nucleotide-binding</keyword>
<name>A0A1M5X5A2_9BACT</name>
<dbReference type="EC" id="5.6.2.4" evidence="9"/>
<keyword evidence="7" id="KW-0413">Isomerase</keyword>
<feature type="domain" description="Helicase C-terminal" evidence="12">
    <location>
        <begin position="508"/>
        <end position="675"/>
    </location>
</feature>
<dbReference type="GO" id="GO:0005737">
    <property type="term" value="C:cytoplasm"/>
    <property type="evidence" value="ECO:0007669"/>
    <property type="project" value="TreeGrafter"/>
</dbReference>
<keyword evidence="15" id="KW-1185">Reference proteome</keyword>
<dbReference type="EMBL" id="FQXS01000017">
    <property type="protein sequence ID" value="SHH94996.1"/>
    <property type="molecule type" value="Genomic_DNA"/>
</dbReference>
<dbReference type="RefSeq" id="WP_073377008.1">
    <property type="nucleotide sequence ID" value="NZ_FQXS01000017.1"/>
</dbReference>
<protein>
    <recommendedName>
        <fullName evidence="9">DNA 3'-5' helicase</fullName>
        <ecNumber evidence="9">5.6.2.4</ecNumber>
    </recommendedName>
</protein>
<evidence type="ECO:0000259" key="13">
    <source>
        <dbReference type="PROSITE" id="PS51198"/>
    </source>
</evidence>
<keyword evidence="3 10" id="KW-0378">Hydrolase</keyword>
<evidence type="ECO:0000256" key="10">
    <source>
        <dbReference type="PROSITE-ProRule" id="PRU00560"/>
    </source>
</evidence>
<evidence type="ECO:0000313" key="15">
    <source>
        <dbReference type="Proteomes" id="UP000184139"/>
    </source>
</evidence>
<dbReference type="InterPro" id="IPR027417">
    <property type="entry name" value="P-loop_NTPase"/>
</dbReference>
<dbReference type="PANTHER" id="PTHR13710">
    <property type="entry name" value="DNA HELICASE RECQ FAMILY MEMBER"/>
    <property type="match status" value="1"/>
</dbReference>
<dbReference type="STRING" id="1121409.SAMN02745124_02770"/>
<evidence type="ECO:0000256" key="7">
    <source>
        <dbReference type="ARBA" id="ARBA00023235"/>
    </source>
</evidence>
<feature type="domain" description="UvrD-like helicase ATP-binding" evidence="13">
    <location>
        <begin position="1097"/>
        <end position="1316"/>
    </location>
</feature>
<evidence type="ECO:0000256" key="3">
    <source>
        <dbReference type="ARBA" id="ARBA00022801"/>
    </source>
</evidence>
<gene>
    <name evidence="14" type="ORF">SAMN02745124_02770</name>
</gene>
<dbReference type="InterPro" id="IPR011545">
    <property type="entry name" value="DEAD/DEAH_box_helicase_dom"/>
</dbReference>
<comment type="catalytic activity">
    <reaction evidence="8">
        <text>Couples ATP hydrolysis with the unwinding of duplex DNA by translocating in the 3'-5' direction.</text>
        <dbReference type="EC" id="5.6.2.4"/>
    </reaction>
</comment>
<dbReference type="Pfam" id="PF00580">
    <property type="entry name" value="UvrD-helicase"/>
    <property type="match status" value="1"/>
</dbReference>
<dbReference type="OrthoDB" id="9760034at2"/>
<evidence type="ECO:0000256" key="9">
    <source>
        <dbReference type="ARBA" id="ARBA00034808"/>
    </source>
</evidence>
<dbReference type="InterPro" id="IPR014017">
    <property type="entry name" value="DNA_helicase_UvrD-like_C"/>
</dbReference>
<dbReference type="GO" id="GO:0006310">
    <property type="term" value="P:DNA recombination"/>
    <property type="evidence" value="ECO:0007669"/>
    <property type="project" value="InterPro"/>
</dbReference>
<sequence length="1722" mass="193984">MTLSCRDLLRHCLLLDIEVNERNEIYSLGAVLGNATLQRTAPKAAIDSRVLEELDNLARDARFMLGHNIINHDLPRLKQVTPNLQIFTKPAIDTLFLSPLAYPANPYHRLVKNYQIVRDSINDPVQDALLAAHVFTEQWDALVAQFTANSDIPLLYRSFLAGDEQLNGTAEALACMGIPLLSGDDLHEAFSWFARKHACSSAIETVMFQLADEALPLPPLAYVTAWLSVAGGNSVLPPWVRHQFPQVPRILHQLREYNCGKTGCDYCQAHHSPLRYLQDYYGFSSFRAEPATADGESLQEQIVLSAARGNSIFATLPTGGGKSLCYLLSALMRYHRRNTLTIVISPLQALMKDQVDNFSRLTGTKIAAALYGMLTMPERSDVMEGVRLGDIGILLVSPEQLRNNSFTSTISQREIGAWVFDEAHCLSKWGHDFRPDYLYAIRFIREFAEQAKTAIPPVQCFTATAKKDVRSEILDIMQRDLGIKMELFAGGHERTNLHYEVWEVDRYEKNQTILELLRSRYENNGSAVIYCATRNKTEQLAEFLQQSGYTAEAFHAGLEPSVKKRIQDSFIAGTTPIICATNAFGMGIDKEDVRIVIHADIPGSLENYLQEAGRAGRDRNAAECILIFNEQDIEGQFRLSCSSMLSQREIAQFLRGIRYAARGENSVVLTAGDLIRLDVVEVDPDLPNADTRVRTALAWLERAGYLQRNENQTKVFQGKPTAKSLTEAAEKIATLNLSERQQKRWLAILGALMELNRPNQAFSADELAGLGAFTPMEGDTVTETETQRVIRTLHDMASQGVLEKTTLLSAYLRYKVQASSEKSLQQIITLENEFLSILVGTFPDMEVDTHLELDLRQVNQKMIEAGHENCAPHTLKLLLYGLSRDGKGLAGAKGSVSFTSRGNNRFSVYLHRDWQSVKNTVTTRQLAANRTLEAIIAALPPEAKPSANLLVQFSLEQIVAALRADLLLLEKLKDPLAAAERALTFMHEQGIIDLQQGLAVFRQAMTIQLHPEARSRRYSQADFSPLKTHYSERTFQIHVMNEFARLALSKISGAWQYVVSYFNDDKEQFVKRFFPGKESFLERATSEQSYQRIVDDLKNPSQEKIVTAPLDQNLLILAGPGAGKTRVVAHRVAYLIRVKRVPPRALLVLCFNRSAIMSLRQRVRDLVGEDMAGVTMLTFHGLALRFTGRSLVTSSRQKDREDIDFSHIIKDAIGLLKGEKDVAGFQDIPPDYALIGRFSHILVDEYQDIDAEQYELVSLVAGKSVTEHERKMTILAVGDDDQNIYRFRGASVEFIKKFRHDYDAHIHYLIENYRSTAHIIDAANCLIAHNTDRMKTNHPIRINRDRKNLLPGGNWQANDPVAHGKVQLLQVSSPQEQAAALLTELKRLQQAGPAELNKCAVLAREWKDLDPVRSALEAAGIPVCLSWGRQNGFPRLSRIREHTDLLDHLHTMRTELLTGSALLAILAKQTTNNSVWSDNLKTILQQWRDETNDAPQPVPEIQEYLYETFAEQNRAKTIGNGLFLATAHSVKGLEFDHVFILGDNWDHGAQTAIEDERRLYYVSMSRARETLHLFSIQTTANPHASLLAGDFLTTRKPTTTDPSRTTSHSYHVLGMEDLFLDYIGIRIETHPSRQAIKKLQAGDRLNFKRAEDHVDLINEECIEVARLSKKAFAEWEEKLDTVQQILVLALVRRTREDVSDKEFQARCIGQSWEIPIVEFRHA</sequence>
<dbReference type="GO" id="GO:0043590">
    <property type="term" value="C:bacterial nucleoid"/>
    <property type="evidence" value="ECO:0007669"/>
    <property type="project" value="TreeGrafter"/>
</dbReference>
<dbReference type="InterPro" id="IPR012337">
    <property type="entry name" value="RNaseH-like_sf"/>
</dbReference>
<evidence type="ECO:0000256" key="8">
    <source>
        <dbReference type="ARBA" id="ARBA00034617"/>
    </source>
</evidence>
<evidence type="ECO:0000256" key="6">
    <source>
        <dbReference type="ARBA" id="ARBA00023125"/>
    </source>
</evidence>
<accession>A0A1M5X5A2</accession>
<dbReference type="Proteomes" id="UP000184139">
    <property type="component" value="Unassembled WGS sequence"/>
</dbReference>
<feature type="binding site" evidence="10">
    <location>
        <begin position="1118"/>
        <end position="1125"/>
    </location>
    <ligand>
        <name>ATP</name>
        <dbReference type="ChEBI" id="CHEBI:30616"/>
    </ligand>
</feature>
<dbReference type="GO" id="GO:0005524">
    <property type="term" value="F:ATP binding"/>
    <property type="evidence" value="ECO:0007669"/>
    <property type="project" value="UniProtKB-UniRule"/>
</dbReference>
<dbReference type="Pfam" id="PF00271">
    <property type="entry name" value="Helicase_C"/>
    <property type="match status" value="1"/>
</dbReference>
<dbReference type="CDD" id="cd17932">
    <property type="entry name" value="DEXQc_UvrD"/>
    <property type="match status" value="1"/>
</dbReference>
<dbReference type="GO" id="GO:0016787">
    <property type="term" value="F:hydrolase activity"/>
    <property type="evidence" value="ECO:0007669"/>
    <property type="project" value="UniProtKB-UniRule"/>
</dbReference>
<evidence type="ECO:0000259" key="12">
    <source>
        <dbReference type="PROSITE" id="PS51194"/>
    </source>
</evidence>
<evidence type="ECO:0000256" key="1">
    <source>
        <dbReference type="ARBA" id="ARBA00005446"/>
    </source>
</evidence>
<dbReference type="InterPro" id="IPR014001">
    <property type="entry name" value="Helicase_ATP-bd"/>
</dbReference>
<dbReference type="Pfam" id="PF13361">
    <property type="entry name" value="UvrD_C"/>
    <property type="match status" value="2"/>
</dbReference>
<dbReference type="NCBIfam" id="TIGR00614">
    <property type="entry name" value="recQ_fam"/>
    <property type="match status" value="1"/>
</dbReference>
<dbReference type="GO" id="GO:0006281">
    <property type="term" value="P:DNA repair"/>
    <property type="evidence" value="ECO:0007669"/>
    <property type="project" value="TreeGrafter"/>
</dbReference>
<evidence type="ECO:0000256" key="2">
    <source>
        <dbReference type="ARBA" id="ARBA00022741"/>
    </source>
</evidence>
<dbReference type="InterPro" id="IPR036397">
    <property type="entry name" value="RNaseH_sf"/>
</dbReference>
<keyword evidence="4 10" id="KW-0347">Helicase</keyword>
<dbReference type="SMART" id="SM00487">
    <property type="entry name" value="DEXDc"/>
    <property type="match status" value="1"/>
</dbReference>